<feature type="compositionally biased region" description="Basic residues" evidence="1">
    <location>
        <begin position="274"/>
        <end position="286"/>
    </location>
</feature>
<comment type="caution">
    <text evidence="2">The sequence shown here is derived from an EMBL/GenBank/DDBJ whole genome shotgun (WGS) entry which is preliminary data.</text>
</comment>
<dbReference type="Proteomes" id="UP001150217">
    <property type="component" value="Unassembled WGS sequence"/>
</dbReference>
<feature type="compositionally biased region" description="Polar residues" evidence="1">
    <location>
        <begin position="650"/>
        <end position="664"/>
    </location>
</feature>
<feature type="region of interest" description="Disordered" evidence="1">
    <location>
        <begin position="1104"/>
        <end position="1124"/>
    </location>
</feature>
<protein>
    <submittedName>
        <fullName evidence="2">Uncharacterized protein</fullName>
    </submittedName>
</protein>
<feature type="compositionally biased region" description="Low complexity" evidence="1">
    <location>
        <begin position="391"/>
        <end position="406"/>
    </location>
</feature>
<feature type="compositionally biased region" description="Basic and acidic residues" evidence="1">
    <location>
        <begin position="305"/>
        <end position="318"/>
    </location>
</feature>
<feature type="region of interest" description="Disordered" evidence="1">
    <location>
        <begin position="387"/>
        <end position="445"/>
    </location>
</feature>
<evidence type="ECO:0000313" key="2">
    <source>
        <dbReference type="EMBL" id="KAJ4495553.1"/>
    </source>
</evidence>
<dbReference type="EMBL" id="JANVFT010000029">
    <property type="protein sequence ID" value="KAJ4495553.1"/>
    <property type="molecule type" value="Genomic_DNA"/>
</dbReference>
<organism evidence="2 3">
    <name type="scientific">Lentinula lateritia</name>
    <dbReference type="NCBI Taxonomy" id="40482"/>
    <lineage>
        <taxon>Eukaryota</taxon>
        <taxon>Fungi</taxon>
        <taxon>Dikarya</taxon>
        <taxon>Basidiomycota</taxon>
        <taxon>Agaricomycotina</taxon>
        <taxon>Agaricomycetes</taxon>
        <taxon>Agaricomycetidae</taxon>
        <taxon>Agaricales</taxon>
        <taxon>Marasmiineae</taxon>
        <taxon>Omphalotaceae</taxon>
        <taxon>Lentinula</taxon>
    </lineage>
</organism>
<reference evidence="2" key="1">
    <citation type="submission" date="2022-08" db="EMBL/GenBank/DDBJ databases">
        <title>A Global Phylogenomic Analysis of the Shiitake Genus Lentinula.</title>
        <authorList>
            <consortium name="DOE Joint Genome Institute"/>
            <person name="Sierra-Patev S."/>
            <person name="Min B."/>
            <person name="Naranjo-Ortiz M."/>
            <person name="Looney B."/>
            <person name="Konkel Z."/>
            <person name="Slot J.C."/>
            <person name="Sakamoto Y."/>
            <person name="Steenwyk J.L."/>
            <person name="Rokas A."/>
            <person name="Carro J."/>
            <person name="Camarero S."/>
            <person name="Ferreira P."/>
            <person name="Molpeceres G."/>
            <person name="Ruiz-Duenas F.J."/>
            <person name="Serrano A."/>
            <person name="Henrissat B."/>
            <person name="Drula E."/>
            <person name="Hughes K.W."/>
            <person name="Mata J.L."/>
            <person name="Ishikawa N.K."/>
            <person name="Vargas-Isla R."/>
            <person name="Ushijima S."/>
            <person name="Smith C.A."/>
            <person name="Ahrendt S."/>
            <person name="Andreopoulos W."/>
            <person name="He G."/>
            <person name="Labutti K."/>
            <person name="Lipzen A."/>
            <person name="Ng V."/>
            <person name="Riley R."/>
            <person name="Sandor L."/>
            <person name="Barry K."/>
            <person name="Martinez A.T."/>
            <person name="Xiao Y."/>
            <person name="Gibbons J.G."/>
            <person name="Terashima K."/>
            <person name="Grigoriev I.V."/>
            <person name="Hibbett D.S."/>
        </authorList>
    </citation>
    <scope>NUCLEOTIDE SEQUENCE</scope>
    <source>
        <strain evidence="2">RHP3577 ss4</strain>
    </source>
</reference>
<feature type="region of interest" description="Disordered" evidence="1">
    <location>
        <begin position="800"/>
        <end position="895"/>
    </location>
</feature>
<feature type="region of interest" description="Disordered" evidence="1">
    <location>
        <begin position="1"/>
        <end position="68"/>
    </location>
</feature>
<gene>
    <name evidence="2" type="ORF">C8R41DRAFT_918684</name>
</gene>
<feature type="region of interest" description="Disordered" evidence="1">
    <location>
        <begin position="252"/>
        <end position="326"/>
    </location>
</feature>
<feature type="compositionally biased region" description="Basic and acidic residues" evidence="1">
    <location>
        <begin position="634"/>
        <end position="649"/>
    </location>
</feature>
<feature type="compositionally biased region" description="Low complexity" evidence="1">
    <location>
        <begin position="550"/>
        <end position="562"/>
    </location>
</feature>
<keyword evidence="3" id="KW-1185">Reference proteome</keyword>
<sequence length="1124" mass="122703">MSDGDTSSSGFLQLSTTDNNVPARIFSGPVDPSEKPIGASESNDYMSPSPQSPSRRSPRLIKGPELDYMDPNGGVLEAIVNQDEECFGLSRPLTPENEAIVQNEPSSVLASRIMRAHDNPSPPPQSPEIFNHLSLPTLSLPFPLFSTSEDTSDSSTPASPPSIFTPLPVPEPTGDVSGTLISFETSTFLSNTLETPTRLRLLNDILHQASANDITAIAQPDMLLFHDTDSAPTDTVDEQSVADALVLSVNEVENIKPESTSTDTQDQFDGSSHKPLRRSARPRRSTARYSSPIRPETFEFDASDTVDRGPSDETKSDDSEIEITSPRRKTIILLPNKVEMPEPLLFNEKPRSHSPIRTSALKNMRELGSLSPSSSTILKSLFPPAISPLGEPTETEPTSTQPPSEQILIPARPTPPIRFTSPVRKASPKKFQLQPADLDNPNRTPARRIPIDTAVANGQVSVQKAARLMANGRTTTSSRPVFNIPSTDSPVRRVLLHDANPISSPTKHPLGSPTRSRSVEPNPVERMRLNLKKRSESVEPATAQSQGKVSSRASPFSRSNSAERVPLPSEANLSLYPTIPEEGQSTNLDEKSQRPAARIGPAQVERSHLRQPTSKIPRIGLKPYARPPVTSTLKSHEKTTTMRMVDSHKLQPSSNKPKPASTTLSRSHTPSHVPTSSPTKQRVPVPSTPLSLKRKRGPEASSPTKPTPVVLLSRRLAAPSPSPAKKSGVTKLRMVSESDGTLPDRPNAASSRTEGMKSAESTATHDNTNTLRPATTLRLVSDSDGILPDRFIVMPSVPQAVDEEKTTSSSPPPSTVTTQSMDLPPHVQDEIAPSSDNIPDSSDPAEPQLSSPVGTVRRTTRSSNNAAIATKPVSSSRPPSARRKIPTFTDTGPFSGMTALALRTLTDSNTTKNKEYVTVLLKTEVVRREGDRPESPGMNVKSTSQKEKESKTLERNARADRRAKRDNSTEVGTDENEDCENGWASSPSDRKHTWGPGDEEDYQTPVQPKRLRLDEEISEEEYEKKRVKWDRGLYQEIYLDEIKPRTTHARITQESIQKGCLAPIAKARPLDTLGNLPNAQSPLKDIVPENIVVKKFVYDNDVVEPVTPAPTPVKTRSKSKKNKP</sequence>
<evidence type="ECO:0000256" key="1">
    <source>
        <dbReference type="SAM" id="MobiDB-lite"/>
    </source>
</evidence>
<feature type="region of interest" description="Disordered" evidence="1">
    <location>
        <begin position="927"/>
        <end position="1008"/>
    </location>
</feature>
<feature type="compositionally biased region" description="Basic and acidic residues" evidence="1">
    <location>
        <begin position="944"/>
        <end position="968"/>
    </location>
</feature>
<feature type="compositionally biased region" description="Polar residues" evidence="1">
    <location>
        <begin position="748"/>
        <end position="773"/>
    </location>
</feature>
<name>A0ABQ8VJ75_9AGAR</name>
<proteinExistence type="predicted"/>
<accession>A0ABQ8VJ75</accession>
<feature type="region of interest" description="Disordered" evidence="1">
    <location>
        <begin position="500"/>
        <end position="776"/>
    </location>
</feature>
<feature type="compositionally biased region" description="Polar residues" evidence="1">
    <location>
        <begin position="257"/>
        <end position="270"/>
    </location>
</feature>
<feature type="compositionally biased region" description="Low complexity" evidence="1">
    <location>
        <begin position="665"/>
        <end position="679"/>
    </location>
</feature>
<feature type="compositionally biased region" description="Basic and acidic residues" evidence="1">
    <location>
        <begin position="523"/>
        <end position="537"/>
    </location>
</feature>
<feature type="compositionally biased region" description="Polar residues" evidence="1">
    <location>
        <begin position="1"/>
        <end position="20"/>
    </location>
</feature>
<feature type="compositionally biased region" description="Low complexity" evidence="1">
    <location>
        <begin position="833"/>
        <end position="844"/>
    </location>
</feature>
<evidence type="ECO:0000313" key="3">
    <source>
        <dbReference type="Proteomes" id="UP001150217"/>
    </source>
</evidence>
<feature type="compositionally biased region" description="Basic residues" evidence="1">
    <location>
        <begin position="1115"/>
        <end position="1124"/>
    </location>
</feature>